<organism evidence="2 3">
    <name type="scientific">Anas platyrhynchos</name>
    <name type="common">Mallard</name>
    <name type="synonym">Anas boschas</name>
    <dbReference type="NCBI Taxonomy" id="8839"/>
    <lineage>
        <taxon>Eukaryota</taxon>
        <taxon>Metazoa</taxon>
        <taxon>Chordata</taxon>
        <taxon>Craniata</taxon>
        <taxon>Vertebrata</taxon>
        <taxon>Euteleostomi</taxon>
        <taxon>Archelosauria</taxon>
        <taxon>Archosauria</taxon>
        <taxon>Dinosauria</taxon>
        <taxon>Saurischia</taxon>
        <taxon>Theropoda</taxon>
        <taxon>Coelurosauria</taxon>
        <taxon>Aves</taxon>
        <taxon>Neognathae</taxon>
        <taxon>Galloanserae</taxon>
        <taxon>Anseriformes</taxon>
        <taxon>Anatidae</taxon>
        <taxon>Anatinae</taxon>
        <taxon>Anas</taxon>
    </lineage>
</organism>
<evidence type="ECO:0000256" key="1">
    <source>
        <dbReference type="SAM" id="MobiDB-lite"/>
    </source>
</evidence>
<reference evidence="3" key="1">
    <citation type="journal article" date="2013" name="Nat. Genet.">
        <title>The duck genome and transcriptome provide insight into an avian influenza virus reservoir species.</title>
        <authorList>
            <person name="Huang Y."/>
            <person name="Li Y."/>
            <person name="Burt D.W."/>
            <person name="Chen H."/>
            <person name="Zhang Y."/>
            <person name="Qian W."/>
            <person name="Kim H."/>
            <person name="Gan S."/>
            <person name="Zhao Y."/>
            <person name="Li J."/>
            <person name="Yi K."/>
            <person name="Feng H."/>
            <person name="Zhu P."/>
            <person name="Li B."/>
            <person name="Liu Q."/>
            <person name="Fairley S."/>
            <person name="Magor K.E."/>
            <person name="Du Z."/>
            <person name="Hu X."/>
            <person name="Goodman L."/>
            <person name="Tafer H."/>
            <person name="Vignal A."/>
            <person name="Lee T."/>
            <person name="Kim K.W."/>
            <person name="Sheng Z."/>
            <person name="An Y."/>
            <person name="Searle S."/>
            <person name="Herrero J."/>
            <person name="Groenen M.A."/>
            <person name="Crooijmans R.P."/>
            <person name="Faraut T."/>
            <person name="Cai Q."/>
            <person name="Webster R.G."/>
            <person name="Aldridge J.R."/>
            <person name="Warren W.C."/>
            <person name="Bartschat S."/>
            <person name="Kehr S."/>
            <person name="Marz M."/>
            <person name="Stadler P.F."/>
            <person name="Smith J."/>
            <person name="Kraus R.H."/>
            <person name="Zhao Y."/>
            <person name="Ren L."/>
            <person name="Fei J."/>
            <person name="Morisson M."/>
            <person name="Kaiser P."/>
            <person name="Griffin D.K."/>
            <person name="Rao M."/>
            <person name="Pitel F."/>
            <person name="Wang J."/>
            <person name="Li N."/>
        </authorList>
    </citation>
    <scope>NUCLEOTIDE SEQUENCE [LARGE SCALE GENOMIC DNA]</scope>
</reference>
<feature type="region of interest" description="Disordered" evidence="1">
    <location>
        <begin position="50"/>
        <end position="83"/>
    </location>
</feature>
<protein>
    <submittedName>
        <fullName evidence="2">Uncharacterized protein</fullName>
    </submittedName>
</protein>
<dbReference type="Proteomes" id="UP000296049">
    <property type="component" value="Unassembled WGS sequence"/>
</dbReference>
<dbReference type="AlphaFoldDB" id="R0LI84"/>
<sequence length="177" mass="19144">MAAVSPARKGMLRVPKSSGPSTAAAEAGDKVFAQFRESLSCQRNHVATIQQMNSNNATPSCAPDKWTNSHAEDHQPNSPLQRSKWEATVSFSRLCPLRVGKKEGPASLRISHKQPLCTGATMPASSDTAFIHLYASALGRLHVLYQIVASSDKNDIAGGFIKEIRNVLKYELGQKGI</sequence>
<evidence type="ECO:0000313" key="3">
    <source>
        <dbReference type="Proteomes" id="UP000296049"/>
    </source>
</evidence>
<proteinExistence type="predicted"/>
<keyword evidence="3" id="KW-1185">Reference proteome</keyword>
<feature type="region of interest" description="Disordered" evidence="1">
    <location>
        <begin position="1"/>
        <end position="25"/>
    </location>
</feature>
<gene>
    <name evidence="2" type="ORF">Anapl_10409</name>
</gene>
<accession>R0LI84</accession>
<dbReference type="EMBL" id="KB742694">
    <property type="protein sequence ID" value="EOB05374.1"/>
    <property type="molecule type" value="Genomic_DNA"/>
</dbReference>
<feature type="compositionally biased region" description="Polar residues" evidence="1">
    <location>
        <begin position="50"/>
        <end position="59"/>
    </location>
</feature>
<name>R0LI84_ANAPL</name>
<evidence type="ECO:0000313" key="2">
    <source>
        <dbReference type="EMBL" id="EOB05374.1"/>
    </source>
</evidence>